<dbReference type="GO" id="GO:0005829">
    <property type="term" value="C:cytosol"/>
    <property type="evidence" value="ECO:0007669"/>
    <property type="project" value="TreeGrafter"/>
</dbReference>
<dbReference type="PANTHER" id="PTHR20858">
    <property type="entry name" value="PHOSPHOMETHYLPYRIMIDINE KINASE"/>
    <property type="match status" value="1"/>
</dbReference>
<dbReference type="Pfam" id="PF08543">
    <property type="entry name" value="Phos_pyr_kin"/>
    <property type="match status" value="1"/>
</dbReference>
<protein>
    <submittedName>
        <fullName evidence="3">Thiamine biosynthesis protein</fullName>
    </submittedName>
</protein>
<feature type="domain" description="Thiaminase-2/PQQC" evidence="1">
    <location>
        <begin position="300"/>
        <end position="506"/>
    </location>
</feature>
<proteinExistence type="predicted"/>
<dbReference type="NCBIfam" id="TIGR00097">
    <property type="entry name" value="HMP-P_kinase"/>
    <property type="match status" value="1"/>
</dbReference>
<dbReference type="CDD" id="cd19367">
    <property type="entry name" value="TenA_C_ScTHI20-like"/>
    <property type="match status" value="1"/>
</dbReference>
<dbReference type="Gene3D" id="3.40.1190.20">
    <property type="match status" value="1"/>
</dbReference>
<dbReference type="AlphaFoldDB" id="A0A6S6WGM0"/>
<dbReference type="InterPro" id="IPR004305">
    <property type="entry name" value="Thiaminase-2/PQQC"/>
</dbReference>
<accession>A0A6S6WGM0</accession>
<dbReference type="InterPro" id="IPR004399">
    <property type="entry name" value="HMP/HMP-P_kinase_dom"/>
</dbReference>
<evidence type="ECO:0000313" key="4">
    <source>
        <dbReference type="Proteomes" id="UP000472372"/>
    </source>
</evidence>
<dbReference type="EMBL" id="HG992987">
    <property type="protein sequence ID" value="CAE7216814.1"/>
    <property type="molecule type" value="Genomic_DNA"/>
</dbReference>
<dbReference type="InterPro" id="IPR013749">
    <property type="entry name" value="PM/HMP-P_kinase-1"/>
</dbReference>
<dbReference type="SUPFAM" id="SSF53613">
    <property type="entry name" value="Ribokinase-like"/>
    <property type="match status" value="1"/>
</dbReference>
<name>A0A6S6WGM0_9PLEO</name>
<dbReference type="PANTHER" id="PTHR20858:SF17">
    <property type="entry name" value="HYDROXYMETHYLPYRIMIDINE_PHOSPHOMETHYLPYRIMIDINE KINASE THI20-RELATED"/>
    <property type="match status" value="1"/>
</dbReference>
<dbReference type="GO" id="GO:0008972">
    <property type="term" value="F:phosphomethylpyrimidine kinase activity"/>
    <property type="evidence" value="ECO:0007669"/>
    <property type="project" value="InterPro"/>
</dbReference>
<feature type="domain" description="Pyridoxamine kinase/Phosphomethylpyrimidine kinase" evidence="2">
    <location>
        <begin position="13"/>
        <end position="276"/>
    </location>
</feature>
<dbReference type="GO" id="GO:0009228">
    <property type="term" value="P:thiamine biosynthetic process"/>
    <property type="evidence" value="ECO:0007669"/>
    <property type="project" value="InterPro"/>
</dbReference>
<sequence>MAPKRILVIAGSDSSGGAGLEADQKVIAAHGCYAMTATTALTAQNTLGVQDIHHTPPEFVRKQIDAVCDDVGVDVVKTGMLASAETIEIVADALRRHNISTSIVDPVMVSTSGSQLLPETAVSTLIKLLLPLTTLLTPNLPEAKLLLQTTRTDVTEPQNVDDIVALAHRIRELGPKWVLLKGGHLPLTRGRVVGKGEEEREVVLNVLVGESGVTILEGEYIRSRNTHGTGCSLASAIACNLAGGMSMAKAVKKANQYIEAGIKTAVDIGSGNGPINHFHSVYMLPFTSGNFISYLLDREEVQKPWKEYTQHEFVQRMGDGTLPVEKFMYYLVQDYLFLVQFSRATALSAYKSSNLQDIGMSVQQVVTLQEEIKLHINFCKEYGLSETDIINTEEDQATTAYTRYVLDIGMSQDWLALQIALLPCLIGYSIIAKRLYEDPSSVRIGSRYWIWIEQYVADEYRQAMMRGSELVEKHAEGLSASRVEELAKIFVHATNMERGFWDMGLRSGELQRRSQVMDQTGTSRDHE</sequence>
<dbReference type="Pfam" id="PF03070">
    <property type="entry name" value="TENA_THI-4"/>
    <property type="match status" value="1"/>
</dbReference>
<organism evidence="3 4">
    <name type="scientific">Pyrenophora teres f. teres</name>
    <dbReference type="NCBI Taxonomy" id="97479"/>
    <lineage>
        <taxon>Eukaryota</taxon>
        <taxon>Fungi</taxon>
        <taxon>Dikarya</taxon>
        <taxon>Ascomycota</taxon>
        <taxon>Pezizomycotina</taxon>
        <taxon>Dothideomycetes</taxon>
        <taxon>Pleosporomycetidae</taxon>
        <taxon>Pleosporales</taxon>
        <taxon>Pleosporineae</taxon>
        <taxon>Pleosporaceae</taxon>
        <taxon>Pyrenophora</taxon>
    </lineage>
</organism>
<dbReference type="Gene3D" id="1.20.910.10">
    <property type="entry name" value="Heme oxygenase-like"/>
    <property type="match status" value="1"/>
</dbReference>
<dbReference type="FunFam" id="1.20.910.10:FF:000003">
    <property type="entry name" value="Hydroxymethylpyrimidine/phosphomethylpyrimidine kinase THI20"/>
    <property type="match status" value="1"/>
</dbReference>
<gene>
    <name evidence="3" type="ORF">PTTW11_10874</name>
</gene>
<dbReference type="InterPro" id="IPR016084">
    <property type="entry name" value="Haem_Oase-like_multi-hlx"/>
</dbReference>
<evidence type="ECO:0000313" key="3">
    <source>
        <dbReference type="EMBL" id="CAE7216814.1"/>
    </source>
</evidence>
<dbReference type="Proteomes" id="UP000472372">
    <property type="component" value="Chromosome 11"/>
</dbReference>
<reference evidence="3" key="1">
    <citation type="submission" date="2021-02" db="EMBL/GenBank/DDBJ databases">
        <authorList>
            <person name="Syme A R."/>
            <person name="Syme A R."/>
            <person name="Moolhuijzen P."/>
        </authorList>
    </citation>
    <scope>NUCLEOTIDE SEQUENCE</scope>
    <source>
        <strain evidence="3">W1-1</strain>
    </source>
</reference>
<dbReference type="FunFam" id="3.40.1190.20:FF:000034">
    <property type="entry name" value="Putative hydroxymethylpyrimidine/ phosphomethylpyrimidine kinase 2"/>
    <property type="match status" value="1"/>
</dbReference>
<dbReference type="GO" id="GO:0008902">
    <property type="term" value="F:hydroxymethylpyrimidine kinase activity"/>
    <property type="evidence" value="ECO:0007669"/>
    <property type="project" value="TreeGrafter"/>
</dbReference>
<dbReference type="NCBIfam" id="TIGR04306">
    <property type="entry name" value="salvage_TenA"/>
    <property type="match status" value="1"/>
</dbReference>
<evidence type="ECO:0000259" key="2">
    <source>
        <dbReference type="Pfam" id="PF08543"/>
    </source>
</evidence>
<evidence type="ECO:0000259" key="1">
    <source>
        <dbReference type="Pfam" id="PF03070"/>
    </source>
</evidence>
<dbReference type="InterPro" id="IPR027574">
    <property type="entry name" value="Thiaminase_II"/>
</dbReference>
<dbReference type="GO" id="GO:0050334">
    <property type="term" value="F:thiaminase activity"/>
    <property type="evidence" value="ECO:0007669"/>
    <property type="project" value="InterPro"/>
</dbReference>
<dbReference type="CDD" id="cd01169">
    <property type="entry name" value="HMPP_kinase"/>
    <property type="match status" value="1"/>
</dbReference>
<dbReference type="SUPFAM" id="SSF48613">
    <property type="entry name" value="Heme oxygenase-like"/>
    <property type="match status" value="1"/>
</dbReference>
<dbReference type="InterPro" id="IPR029056">
    <property type="entry name" value="Ribokinase-like"/>
</dbReference>